<evidence type="ECO:0000313" key="3">
    <source>
        <dbReference type="Proteomes" id="UP000006319"/>
    </source>
</evidence>
<dbReference type="PhylomeDB" id="K6UCZ8"/>
<accession>K6UCZ8</accession>
<feature type="region of interest" description="Disordered" evidence="1">
    <location>
        <begin position="56"/>
        <end position="88"/>
    </location>
</feature>
<name>K6UCZ8_PLACD</name>
<dbReference type="GeneID" id="14692074"/>
<feature type="compositionally biased region" description="Acidic residues" evidence="1">
    <location>
        <begin position="238"/>
        <end position="257"/>
    </location>
</feature>
<dbReference type="GO" id="GO:0032299">
    <property type="term" value="C:ribonuclease H2 complex"/>
    <property type="evidence" value="ECO:0007669"/>
    <property type="project" value="InterPro"/>
</dbReference>
<dbReference type="EMBL" id="DF157099">
    <property type="protein sequence ID" value="GAB65726.1"/>
    <property type="molecule type" value="Genomic_DNA"/>
</dbReference>
<dbReference type="KEGG" id="pcy:PCYB_072280"/>
<gene>
    <name evidence="2" type="ORF">PCYB_072280</name>
</gene>
<organism evidence="2 3">
    <name type="scientific">Plasmodium cynomolgi (strain B)</name>
    <dbReference type="NCBI Taxonomy" id="1120755"/>
    <lineage>
        <taxon>Eukaryota</taxon>
        <taxon>Sar</taxon>
        <taxon>Alveolata</taxon>
        <taxon>Apicomplexa</taxon>
        <taxon>Aconoidasida</taxon>
        <taxon>Haemosporida</taxon>
        <taxon>Plasmodiidae</taxon>
        <taxon>Plasmodium</taxon>
        <taxon>Plasmodium (Plasmodium)</taxon>
    </lineage>
</organism>
<dbReference type="Pfam" id="PF08615">
    <property type="entry name" value="RNase_H2_suC"/>
    <property type="match status" value="1"/>
</dbReference>
<dbReference type="GO" id="GO:0006401">
    <property type="term" value="P:RNA catabolic process"/>
    <property type="evidence" value="ECO:0007669"/>
    <property type="project" value="InterPro"/>
</dbReference>
<dbReference type="eggNOG" id="ENOG502QXM5">
    <property type="taxonomic scope" value="Eukaryota"/>
</dbReference>
<protein>
    <submittedName>
        <fullName evidence="2">Uncharacterized protein</fullName>
    </submittedName>
</protein>
<keyword evidence="3" id="KW-1185">Reference proteome</keyword>
<dbReference type="OMA" id="NADTFFI"/>
<dbReference type="OrthoDB" id="370745at2759"/>
<dbReference type="VEuPathDB" id="PlasmoDB:PCYB_072280"/>
<feature type="compositionally biased region" description="Basic and acidic residues" evidence="1">
    <location>
        <begin position="67"/>
        <end position="78"/>
    </location>
</feature>
<dbReference type="RefSeq" id="XP_004221673.1">
    <property type="nucleotide sequence ID" value="XM_004221625.1"/>
</dbReference>
<evidence type="ECO:0000313" key="2">
    <source>
        <dbReference type="EMBL" id="GAB65726.1"/>
    </source>
</evidence>
<sequence length="412" mass="46730">MNSFFCEDTKEEEQLLQKITKVKEDILPKVILEIITNKCLSKRRFKGEEAKVKMEPHFSGQSLLRNKNHDGWSDHKDQAPNGEQSRAQLSGEIASGEIASGEITNGEMLNGEMLNAQLNAQLNTHIFTFHLKKNGRINADTFFIPYKSKKGEDVIREYTESYSYYDVYSPNIEKTNKLFHTNNNGRLCDVAPGGEQEVGVIRQKKKVKIKQEWEENAEEDQLPPGGFVEWSIQKSETTEEPPAEETPAEETPAEETPTEGPPHFTNANGDCRTNNMEKYLVHFRGRLFIGCNLIYSHFKCNTFLGTIQSRELDQGESSPIGEDDLYFVKKEIKTYNLIKSATYWKQDEYPDVSDPNVQKFLFLTVVPALCDYAEEGGEQAADVLTIAIAIATMLRLALQSTQNKTQIGIKHT</sequence>
<reference evidence="2 3" key="1">
    <citation type="journal article" date="2012" name="Nat. Genet.">
        <title>Plasmodium cynomolgi genome sequences provide insight into Plasmodium vivax and the monkey malaria clade.</title>
        <authorList>
            <person name="Tachibana S."/>
            <person name="Sullivan S.A."/>
            <person name="Kawai S."/>
            <person name="Nakamura S."/>
            <person name="Kim H.R."/>
            <person name="Goto N."/>
            <person name="Arisue N."/>
            <person name="Palacpac N.M.Q."/>
            <person name="Honma H."/>
            <person name="Yagi M."/>
            <person name="Tougan T."/>
            <person name="Katakai Y."/>
            <person name="Kaneko O."/>
            <person name="Mita T."/>
            <person name="Kita K."/>
            <person name="Yasutomi Y."/>
            <person name="Sutton P.L."/>
            <person name="Shakhbatyan R."/>
            <person name="Horii T."/>
            <person name="Yasunaga T."/>
            <person name="Barnwell J.W."/>
            <person name="Escalante A.A."/>
            <person name="Carlton J.M."/>
            <person name="Tanabe K."/>
        </authorList>
    </citation>
    <scope>NUCLEOTIDE SEQUENCE [LARGE SCALE GENOMIC DNA]</scope>
    <source>
        <strain evidence="2 3">B</strain>
    </source>
</reference>
<feature type="region of interest" description="Disordered" evidence="1">
    <location>
        <begin position="234"/>
        <end position="270"/>
    </location>
</feature>
<dbReference type="InterPro" id="IPR013924">
    <property type="entry name" value="RNase_H2_suC"/>
</dbReference>
<dbReference type="AlphaFoldDB" id="K6UCZ8"/>
<dbReference type="Proteomes" id="UP000006319">
    <property type="component" value="Chromosome 7"/>
</dbReference>
<evidence type="ECO:0000256" key="1">
    <source>
        <dbReference type="SAM" id="MobiDB-lite"/>
    </source>
</evidence>
<proteinExistence type="predicted"/>